<reference evidence="2" key="1">
    <citation type="submission" date="2012-08" db="EMBL/GenBank/DDBJ databases">
        <title>Comparative genomics of metastatic and non-metastatic Leishmania guyanensis provides insights into polygenic factors involved in Leishmania RNA virus infection.</title>
        <authorList>
            <person name="Smith D."/>
            <person name="Hertz-Fowler C."/>
            <person name="Martin R."/>
            <person name="Dickens N."/>
            <person name="Fasel N."/>
            <person name="Falquet L."/>
            <person name="Beverley S."/>
            <person name="Zangger H."/>
            <person name="Calderon-Copete S."/>
            <person name="Mottram J."/>
            <person name="Xenarios I."/>
        </authorList>
    </citation>
    <scope>NUCLEOTIDE SEQUENCE</scope>
    <source>
        <strain evidence="2">MHOM/BR/75/M4147/SSU:IR2SAT-LUC</strain>
    </source>
</reference>
<feature type="chain" id="PRO_5009113741" evidence="1">
    <location>
        <begin position="17"/>
        <end position="334"/>
    </location>
</feature>
<gene>
    <name evidence="2" type="primary">LgM4147LRVhigh.14.00500.00160</name>
    <name evidence="2" type="ORF">BN36_1414870</name>
</gene>
<keyword evidence="1" id="KW-0732">Signal</keyword>
<dbReference type="EMBL" id="CALQ01000424">
    <property type="protein sequence ID" value="CCM13978.1"/>
    <property type="molecule type" value="Genomic_DNA"/>
</dbReference>
<protein>
    <submittedName>
        <fullName evidence="2">Uncharacterized protein</fullName>
    </submittedName>
</protein>
<dbReference type="AlphaFoldDB" id="A0A1E1IRX0"/>
<evidence type="ECO:0000313" key="2">
    <source>
        <dbReference type="EMBL" id="CCM13978.1"/>
    </source>
</evidence>
<organism evidence="2">
    <name type="scientific">Leishmania guyanensis</name>
    <dbReference type="NCBI Taxonomy" id="5670"/>
    <lineage>
        <taxon>Eukaryota</taxon>
        <taxon>Discoba</taxon>
        <taxon>Euglenozoa</taxon>
        <taxon>Kinetoplastea</taxon>
        <taxon>Metakinetoplastina</taxon>
        <taxon>Trypanosomatida</taxon>
        <taxon>Trypanosomatidae</taxon>
        <taxon>Leishmaniinae</taxon>
        <taxon>Leishmania</taxon>
        <taxon>Leishmania guyanensis species complex</taxon>
    </lineage>
</organism>
<name>A0A1E1IRX0_LEIGU</name>
<feature type="signal peptide" evidence="1">
    <location>
        <begin position="1"/>
        <end position="16"/>
    </location>
</feature>
<accession>A0A1E1IRX0</accession>
<sequence>MLPLVCFACVCVCVCGTLPSPFPTQFCAEWFFVCLVQLTCVRLVAFFSLPLLLVPRRCGCLFRHSLPHPTTAPRTASFSSPAVVFSCTFYDFASSVYPPPSDAASFLVASLVSHLVPPLPLAPSPSSPRVAHYSLLYTTVRGCACGGAGDSERVDGLERHAHTSYLVRLLVSLSLPFPVPVQVPRLTGHFFFASLLYTREPVLPTRAQACAHHTSLPMGNGADVNLVPPFPSSACVCSWMYRYASPPRPGRPAYVSLCVFLPSPPSFGFRIFLLWLLDLCFSHRPLCVLFVLTSAHPVAPLRHCPPPFWGYHTVRDVSHLCAKCTCVGANLNVA</sequence>
<proteinExistence type="predicted"/>
<evidence type="ECO:0000256" key="1">
    <source>
        <dbReference type="SAM" id="SignalP"/>
    </source>
</evidence>